<evidence type="ECO:0000313" key="8">
    <source>
        <dbReference type="EMBL" id="TWJ30628.1"/>
    </source>
</evidence>
<dbReference type="NCBIfam" id="NF006521">
    <property type="entry name" value="PRK08965.1-5"/>
    <property type="match status" value="1"/>
</dbReference>
<evidence type="ECO:0000256" key="6">
    <source>
        <dbReference type="ARBA" id="ARBA00023136"/>
    </source>
</evidence>
<keyword evidence="5 7" id="KW-1133">Transmembrane helix</keyword>
<dbReference type="PANTHER" id="PTHR34584:SF1">
    <property type="entry name" value="NA(+)_H(+) ANTIPORTER SUBUNIT E1"/>
    <property type="match status" value="1"/>
</dbReference>
<dbReference type="GO" id="GO:0005886">
    <property type="term" value="C:plasma membrane"/>
    <property type="evidence" value="ECO:0007669"/>
    <property type="project" value="UniProtKB-SubCell"/>
</dbReference>
<dbReference type="OrthoDB" id="3556991at2"/>
<gene>
    <name evidence="8" type="ORF">JD81_04173</name>
</gene>
<keyword evidence="9" id="KW-1185">Reference proteome</keyword>
<feature type="transmembrane region" description="Helical" evidence="7">
    <location>
        <begin position="51"/>
        <end position="70"/>
    </location>
</feature>
<reference evidence="8 9" key="1">
    <citation type="submission" date="2019-07" db="EMBL/GenBank/DDBJ databases">
        <title>R&amp;d 2014.</title>
        <authorList>
            <person name="Klenk H.-P."/>
        </authorList>
    </citation>
    <scope>NUCLEOTIDE SEQUENCE [LARGE SCALE GENOMIC DNA]</scope>
    <source>
        <strain evidence="8 9">DSM 43912</strain>
    </source>
</reference>
<accession>A0A562WKD9</accession>
<feature type="transmembrane region" description="Helical" evidence="7">
    <location>
        <begin position="12"/>
        <end position="31"/>
    </location>
</feature>
<keyword evidence="3" id="KW-1003">Cell membrane</keyword>
<evidence type="ECO:0000256" key="5">
    <source>
        <dbReference type="ARBA" id="ARBA00022989"/>
    </source>
</evidence>
<keyword evidence="4 7" id="KW-0812">Transmembrane</keyword>
<protein>
    <submittedName>
        <fullName evidence="8">Multisubunit sodium/proton antiporter, MrpE subunit (TC 2.A.63.1)</fullName>
    </submittedName>
</protein>
<name>A0A562WKD9_9ACTN</name>
<evidence type="ECO:0000256" key="4">
    <source>
        <dbReference type="ARBA" id="ARBA00022692"/>
    </source>
</evidence>
<dbReference type="Pfam" id="PF01899">
    <property type="entry name" value="MNHE"/>
    <property type="match status" value="1"/>
</dbReference>
<proteinExistence type="inferred from homology"/>
<comment type="similarity">
    <text evidence="2">Belongs to the CPA3 antiporters (TC 2.A.63) subunit E family.</text>
</comment>
<dbReference type="AlphaFoldDB" id="A0A562WKD9"/>
<evidence type="ECO:0000256" key="3">
    <source>
        <dbReference type="ARBA" id="ARBA00022475"/>
    </source>
</evidence>
<evidence type="ECO:0000256" key="2">
    <source>
        <dbReference type="ARBA" id="ARBA00006228"/>
    </source>
</evidence>
<organism evidence="8 9">
    <name type="scientific">Micromonospora sagamiensis</name>
    <dbReference type="NCBI Taxonomy" id="47875"/>
    <lineage>
        <taxon>Bacteria</taxon>
        <taxon>Bacillati</taxon>
        <taxon>Actinomycetota</taxon>
        <taxon>Actinomycetes</taxon>
        <taxon>Micromonosporales</taxon>
        <taxon>Micromonosporaceae</taxon>
        <taxon>Micromonospora</taxon>
    </lineage>
</organism>
<comment type="caution">
    <text evidence="8">The sequence shown here is derived from an EMBL/GenBank/DDBJ whole genome shotgun (WGS) entry which is preliminary data.</text>
</comment>
<comment type="subcellular location">
    <subcellularLocation>
        <location evidence="1">Cell membrane</location>
        <topology evidence="1">Multi-pass membrane protein</topology>
    </subcellularLocation>
</comment>
<evidence type="ECO:0000256" key="7">
    <source>
        <dbReference type="SAM" id="Phobius"/>
    </source>
</evidence>
<dbReference type="PANTHER" id="PTHR34584">
    <property type="entry name" value="NA(+)/H(+) ANTIPORTER SUBUNIT E1"/>
    <property type="match status" value="1"/>
</dbReference>
<evidence type="ECO:0000256" key="1">
    <source>
        <dbReference type="ARBA" id="ARBA00004651"/>
    </source>
</evidence>
<dbReference type="EMBL" id="VLLP01000001">
    <property type="protein sequence ID" value="TWJ30628.1"/>
    <property type="molecule type" value="Genomic_DNA"/>
</dbReference>
<dbReference type="GO" id="GO:0008324">
    <property type="term" value="F:monoatomic cation transmembrane transporter activity"/>
    <property type="evidence" value="ECO:0007669"/>
    <property type="project" value="InterPro"/>
</dbReference>
<keyword evidence="6 7" id="KW-0472">Membrane</keyword>
<dbReference type="Proteomes" id="UP000319728">
    <property type="component" value="Unassembled WGS sequence"/>
</dbReference>
<sequence>MVLIWNLFWGRFTLGNLIGGGAVAAVVLVFFPLPPVSLDSRLRPVHLLRFAVRFAAQLVGASIHVAWVAVRPRYRPRSAIIAVRLRVRTDLNLALTAEVLSLVPGSLIIDVDRSAGLLYVHVLDVRGPEDLRRARWRIEDVERRIVRVVGSPAEVRLVTGAPVEKGTAT</sequence>
<evidence type="ECO:0000313" key="9">
    <source>
        <dbReference type="Proteomes" id="UP000319728"/>
    </source>
</evidence>
<dbReference type="InterPro" id="IPR002758">
    <property type="entry name" value="Cation_antiport_E"/>
</dbReference>